<dbReference type="AlphaFoldDB" id="A0A323VC25"/>
<name>A0A323VC25_9RHOO</name>
<protein>
    <submittedName>
        <fullName evidence="1">Histidine phosphatase family protein</fullName>
    </submittedName>
</protein>
<dbReference type="InterPro" id="IPR013078">
    <property type="entry name" value="His_Pase_superF_clade-1"/>
</dbReference>
<dbReference type="Gene3D" id="3.40.50.1240">
    <property type="entry name" value="Phosphoglycerate mutase-like"/>
    <property type="match status" value="1"/>
</dbReference>
<dbReference type="InterPro" id="IPR029033">
    <property type="entry name" value="His_PPase_superfam"/>
</dbReference>
<dbReference type="Proteomes" id="UP000248259">
    <property type="component" value="Unassembled WGS sequence"/>
</dbReference>
<reference evidence="1 2" key="1">
    <citation type="submission" date="2018-06" db="EMBL/GenBank/DDBJ databases">
        <title>Azoarcus communis strain SWub3 genome.</title>
        <authorList>
            <person name="Zorraquino Salvo V."/>
            <person name="Toubiana D."/>
            <person name="Blumwald E."/>
        </authorList>
    </citation>
    <scope>NUCLEOTIDE SEQUENCE [LARGE SCALE GENOMIC DNA]</scope>
    <source>
        <strain evidence="1 2">SWub3</strain>
    </source>
</reference>
<dbReference type="OrthoDB" id="8685508at2"/>
<proteinExistence type="predicted"/>
<dbReference type="RefSeq" id="WP_110523132.1">
    <property type="nucleotide sequence ID" value="NZ_QKOE01000002.1"/>
</dbReference>
<accession>A0A323VC25</accession>
<dbReference type="Pfam" id="PF00300">
    <property type="entry name" value="His_Phos_1"/>
    <property type="match status" value="1"/>
</dbReference>
<sequence length="195" mass="20732">MDCSARMLPGLSKALGGTAVSAAQAKELLWGRLAEGGHVVLMRHASVASGPGSGSALLRDPSCLRERRLSDHGKAEARALGQSFRRRGIPVGEVLHSPYCRTTATAHLAFESGTPLAELTLLDALDPDDASRHTATLRTLIASHHGRRNLILVTHEPNIVALTREHLAPAAFLVLQPRSGDFEALGLIGIHPSNQ</sequence>
<comment type="caution">
    <text evidence="1">The sequence shown here is derived from an EMBL/GenBank/DDBJ whole genome shotgun (WGS) entry which is preliminary data.</text>
</comment>
<dbReference type="CDD" id="cd07067">
    <property type="entry name" value="HP_PGM_like"/>
    <property type="match status" value="1"/>
</dbReference>
<dbReference type="EMBL" id="QKOE01000002">
    <property type="protein sequence ID" value="PZA17788.1"/>
    <property type="molecule type" value="Genomic_DNA"/>
</dbReference>
<dbReference type="SUPFAM" id="SSF53254">
    <property type="entry name" value="Phosphoglycerate mutase-like"/>
    <property type="match status" value="1"/>
</dbReference>
<gene>
    <name evidence="1" type="ORF">DNK49_04475</name>
</gene>
<evidence type="ECO:0000313" key="1">
    <source>
        <dbReference type="EMBL" id="PZA17788.1"/>
    </source>
</evidence>
<organism evidence="1 2">
    <name type="scientific">Parazoarcus communis SWub3 = DSM 12120</name>
    <dbReference type="NCBI Taxonomy" id="1121029"/>
    <lineage>
        <taxon>Bacteria</taxon>
        <taxon>Pseudomonadati</taxon>
        <taxon>Pseudomonadota</taxon>
        <taxon>Betaproteobacteria</taxon>
        <taxon>Rhodocyclales</taxon>
        <taxon>Zoogloeaceae</taxon>
        <taxon>Parazoarcus</taxon>
    </lineage>
</organism>
<keyword evidence="2" id="KW-1185">Reference proteome</keyword>
<evidence type="ECO:0000313" key="2">
    <source>
        <dbReference type="Proteomes" id="UP000248259"/>
    </source>
</evidence>